<dbReference type="SUPFAM" id="SSF46626">
    <property type="entry name" value="Cytochrome c"/>
    <property type="match status" value="1"/>
</dbReference>
<evidence type="ECO:0000256" key="5">
    <source>
        <dbReference type="SAM" id="SignalP"/>
    </source>
</evidence>
<dbReference type="EMBL" id="PVNK01000146">
    <property type="protein sequence ID" value="PRP98307.1"/>
    <property type="molecule type" value="Genomic_DNA"/>
</dbReference>
<dbReference type="InterPro" id="IPR036909">
    <property type="entry name" value="Cyt_c-like_dom_sf"/>
</dbReference>
<keyword evidence="2 4" id="KW-0479">Metal-binding</keyword>
<evidence type="ECO:0000259" key="6">
    <source>
        <dbReference type="PROSITE" id="PS51007"/>
    </source>
</evidence>
<dbReference type="Proteomes" id="UP000237968">
    <property type="component" value="Unassembled WGS sequence"/>
</dbReference>
<protein>
    <submittedName>
        <fullName evidence="7">Cytochrome c</fullName>
    </submittedName>
</protein>
<proteinExistence type="predicted"/>
<organism evidence="7 8">
    <name type="scientific">Enhygromyxa salina</name>
    <dbReference type="NCBI Taxonomy" id="215803"/>
    <lineage>
        <taxon>Bacteria</taxon>
        <taxon>Pseudomonadati</taxon>
        <taxon>Myxococcota</taxon>
        <taxon>Polyangia</taxon>
        <taxon>Nannocystales</taxon>
        <taxon>Nannocystaceae</taxon>
        <taxon>Enhygromyxa</taxon>
    </lineage>
</organism>
<accession>A0A2S9XZL0</accession>
<dbReference type="AlphaFoldDB" id="A0A2S9XZL0"/>
<gene>
    <name evidence="7" type="ORF">ENSA5_30400</name>
</gene>
<keyword evidence="1 4" id="KW-0349">Heme</keyword>
<name>A0A2S9XZL0_9BACT</name>
<dbReference type="RefSeq" id="WP_106392407.1">
    <property type="nucleotide sequence ID" value="NZ_PVNK01000146.1"/>
</dbReference>
<evidence type="ECO:0000313" key="8">
    <source>
        <dbReference type="Proteomes" id="UP000237968"/>
    </source>
</evidence>
<keyword evidence="5" id="KW-0732">Signal</keyword>
<dbReference type="GO" id="GO:0020037">
    <property type="term" value="F:heme binding"/>
    <property type="evidence" value="ECO:0007669"/>
    <property type="project" value="InterPro"/>
</dbReference>
<dbReference type="OrthoDB" id="9808312at2"/>
<evidence type="ECO:0000256" key="1">
    <source>
        <dbReference type="ARBA" id="ARBA00022617"/>
    </source>
</evidence>
<dbReference type="Pfam" id="PF13442">
    <property type="entry name" value="Cytochrome_CBB3"/>
    <property type="match status" value="1"/>
</dbReference>
<dbReference type="PROSITE" id="PS51257">
    <property type="entry name" value="PROKAR_LIPOPROTEIN"/>
    <property type="match status" value="1"/>
</dbReference>
<keyword evidence="8" id="KW-1185">Reference proteome</keyword>
<feature type="chain" id="PRO_5015519250" evidence="5">
    <location>
        <begin position="19"/>
        <end position="141"/>
    </location>
</feature>
<feature type="domain" description="Cytochrome c" evidence="6">
    <location>
        <begin position="41"/>
        <end position="133"/>
    </location>
</feature>
<evidence type="ECO:0000256" key="2">
    <source>
        <dbReference type="ARBA" id="ARBA00022723"/>
    </source>
</evidence>
<dbReference type="PROSITE" id="PS51007">
    <property type="entry name" value="CYTC"/>
    <property type="match status" value="1"/>
</dbReference>
<keyword evidence="3 4" id="KW-0408">Iron</keyword>
<evidence type="ECO:0000313" key="7">
    <source>
        <dbReference type="EMBL" id="PRP98307.1"/>
    </source>
</evidence>
<reference evidence="7 8" key="1">
    <citation type="submission" date="2018-03" db="EMBL/GenBank/DDBJ databases">
        <title>Draft Genome Sequences of the Obligatory Marine Myxobacteria Enhygromyxa salina SWB005.</title>
        <authorList>
            <person name="Poehlein A."/>
            <person name="Moghaddam J.A."/>
            <person name="Harms H."/>
            <person name="Alanjari M."/>
            <person name="Koenig G.M."/>
            <person name="Daniel R."/>
            <person name="Schaeberle T.F."/>
        </authorList>
    </citation>
    <scope>NUCLEOTIDE SEQUENCE [LARGE SCALE GENOMIC DNA]</scope>
    <source>
        <strain evidence="7 8">SWB005</strain>
    </source>
</reference>
<evidence type="ECO:0000256" key="3">
    <source>
        <dbReference type="ARBA" id="ARBA00023004"/>
    </source>
</evidence>
<dbReference type="GO" id="GO:0009055">
    <property type="term" value="F:electron transfer activity"/>
    <property type="evidence" value="ECO:0007669"/>
    <property type="project" value="InterPro"/>
</dbReference>
<dbReference type="InterPro" id="IPR009056">
    <property type="entry name" value="Cyt_c-like_dom"/>
</dbReference>
<evidence type="ECO:0000256" key="4">
    <source>
        <dbReference type="PROSITE-ProRule" id="PRU00433"/>
    </source>
</evidence>
<dbReference type="Gene3D" id="1.10.760.10">
    <property type="entry name" value="Cytochrome c-like domain"/>
    <property type="match status" value="1"/>
</dbReference>
<feature type="signal peptide" evidence="5">
    <location>
        <begin position="1"/>
        <end position="18"/>
    </location>
</feature>
<sequence length="141" mass="15398">MRMTAWACLAAATPALVACNQSSAPAFTEAMNLGGREVSAQTLNEGRDLYIRYCVSCHGETGAGDGPAARSMKFPPRDFRTAAFSFVPEGELPSHEALVERIESGVPDRGMPPWKGMRDEDLSALADYVKTFSPRWKQDNQ</sequence>
<comment type="caution">
    <text evidence="7">The sequence shown here is derived from an EMBL/GenBank/DDBJ whole genome shotgun (WGS) entry which is preliminary data.</text>
</comment>
<dbReference type="GO" id="GO:0046872">
    <property type="term" value="F:metal ion binding"/>
    <property type="evidence" value="ECO:0007669"/>
    <property type="project" value="UniProtKB-KW"/>
</dbReference>